<comment type="pathway">
    <text evidence="5">Cofactor biosynthesis; pyridoxine 5'-phosphate biosynthesis; pyridoxine 5'-phosphate from D-erythrose 4-phosphate: step 2/5.</text>
</comment>
<evidence type="ECO:0000313" key="8">
    <source>
        <dbReference type="EMBL" id="AMO57290.1"/>
    </source>
</evidence>
<reference evidence="8 9" key="1">
    <citation type="journal article" date="2016" name="Front. Microbiol.">
        <title>Genomic Insight into the Host-Endosymbiont Relationship of Endozoicomonas montiporae CL-33(T) with its Coral Host.</title>
        <authorList>
            <person name="Ding J.-Y."/>
            <person name="Shiu J.-H."/>
            <person name="Chen W.-M."/>
            <person name="Chiang Y.-R."/>
            <person name="Tang S.-L."/>
        </authorList>
    </citation>
    <scope>NUCLEOTIDE SEQUENCE [LARGE SCALE GENOMIC DNA]</scope>
    <source>
        <strain evidence="8 9">CL-33</strain>
    </source>
</reference>
<dbReference type="AlphaFoldDB" id="A0A142BEW4"/>
<comment type="subcellular location">
    <subcellularLocation>
        <location evidence="5">Cytoplasm</location>
    </subcellularLocation>
</comment>
<evidence type="ECO:0000313" key="9">
    <source>
        <dbReference type="Proteomes" id="UP000071065"/>
    </source>
</evidence>
<dbReference type="PANTHER" id="PTHR42938">
    <property type="entry name" value="FORMATE DEHYDROGENASE 1"/>
    <property type="match status" value="1"/>
</dbReference>
<feature type="active site" evidence="5">
    <location>
        <position position="257"/>
    </location>
</feature>
<dbReference type="GO" id="GO:0036001">
    <property type="term" value="P:'de novo' pyridoxal 5'-phosphate biosynthetic process"/>
    <property type="evidence" value="ECO:0007669"/>
    <property type="project" value="TreeGrafter"/>
</dbReference>
<dbReference type="InterPro" id="IPR038251">
    <property type="entry name" value="PdxB_dimer_sf"/>
</dbReference>
<dbReference type="GO" id="GO:0005829">
    <property type="term" value="C:cytosol"/>
    <property type="evidence" value="ECO:0007669"/>
    <property type="project" value="TreeGrafter"/>
</dbReference>
<keyword evidence="3 5" id="KW-0520">NAD</keyword>
<dbReference type="InterPro" id="IPR020921">
    <property type="entry name" value="Erythronate-4-P_DHase"/>
</dbReference>
<feature type="domain" description="D-isomer specific 2-hydroxyacid dehydrogenase catalytic" evidence="6">
    <location>
        <begin position="42"/>
        <end position="392"/>
    </location>
</feature>
<comment type="caution">
    <text evidence="5">Lacks conserved residue(s) required for the propagation of feature annotation.</text>
</comment>
<feature type="binding site" evidence="5">
    <location>
        <position position="167"/>
    </location>
    <ligand>
        <name>NAD(+)</name>
        <dbReference type="ChEBI" id="CHEBI:57540"/>
    </ligand>
</feature>
<feature type="binding site" evidence="5">
    <location>
        <position position="195"/>
    </location>
    <ligand>
        <name>NAD(+)</name>
        <dbReference type="ChEBI" id="CHEBI:57540"/>
    </ligand>
</feature>
<keyword evidence="2 5" id="KW-0560">Oxidoreductase</keyword>
<dbReference type="InterPro" id="IPR029753">
    <property type="entry name" value="D-isomer_DH_CS"/>
</dbReference>
<feature type="binding site" evidence="5">
    <location>
        <position position="66"/>
    </location>
    <ligand>
        <name>substrate</name>
    </ligand>
</feature>
<dbReference type="SUPFAM" id="SSF52283">
    <property type="entry name" value="Formate/glycerate dehydrogenase catalytic domain-like"/>
    <property type="match status" value="1"/>
</dbReference>
<dbReference type="InterPro" id="IPR006140">
    <property type="entry name" value="D-isomer_DH_NAD-bd"/>
</dbReference>
<dbReference type="PROSITE" id="PS00671">
    <property type="entry name" value="D_2_HYDROXYACID_DH_3"/>
    <property type="match status" value="1"/>
</dbReference>
<dbReference type="UniPathway" id="UPA00244">
    <property type="reaction ID" value="UER00310"/>
</dbReference>
<keyword evidence="4 5" id="KW-0664">Pyridoxine biosynthesis</keyword>
<evidence type="ECO:0000256" key="1">
    <source>
        <dbReference type="ARBA" id="ARBA00022490"/>
    </source>
</evidence>
<evidence type="ECO:0000256" key="2">
    <source>
        <dbReference type="ARBA" id="ARBA00023002"/>
    </source>
</evidence>
<dbReference type="GO" id="GO:0008615">
    <property type="term" value="P:pyridoxine biosynthetic process"/>
    <property type="evidence" value="ECO:0007669"/>
    <property type="project" value="UniProtKB-UniRule"/>
</dbReference>
<dbReference type="GO" id="GO:0051287">
    <property type="term" value="F:NAD binding"/>
    <property type="evidence" value="ECO:0007669"/>
    <property type="project" value="InterPro"/>
</dbReference>
<feature type="active site" evidence="5">
    <location>
        <position position="228"/>
    </location>
</feature>
<dbReference type="Gene3D" id="3.30.1370.170">
    <property type="match status" value="1"/>
</dbReference>
<dbReference type="STRING" id="570277.EZMO1_3291"/>
<name>A0A142BEW4_9GAMM</name>
<accession>A0A142BEW4</accession>
<dbReference type="InterPro" id="IPR036291">
    <property type="entry name" value="NAD(P)-bd_dom_sf"/>
</dbReference>
<dbReference type="Pfam" id="PF02826">
    <property type="entry name" value="2-Hacid_dh_C"/>
    <property type="match status" value="1"/>
</dbReference>
<dbReference type="Proteomes" id="UP000071065">
    <property type="component" value="Chromosome"/>
</dbReference>
<evidence type="ECO:0000256" key="4">
    <source>
        <dbReference type="ARBA" id="ARBA00023096"/>
    </source>
</evidence>
<dbReference type="HAMAP" id="MF_01825">
    <property type="entry name" value="PdxB"/>
    <property type="match status" value="1"/>
</dbReference>
<feature type="binding site" evidence="5">
    <location>
        <position position="87"/>
    </location>
    <ligand>
        <name>substrate</name>
    </ligand>
</feature>
<feature type="binding site" evidence="5">
    <location>
        <position position="278"/>
    </location>
    <ligand>
        <name>substrate</name>
    </ligand>
</feature>
<dbReference type="KEGG" id="emp:EZMO1_3291"/>
<evidence type="ECO:0000256" key="3">
    <source>
        <dbReference type="ARBA" id="ARBA00023027"/>
    </source>
</evidence>
<feature type="domain" description="D-isomer specific 2-hydroxyacid dehydrogenase NAD-binding" evidence="7">
    <location>
        <begin position="130"/>
        <end position="276"/>
    </location>
</feature>
<comment type="catalytic activity">
    <reaction evidence="5">
        <text>4-phospho-D-erythronate + NAD(+) = (R)-3-hydroxy-2-oxo-4-phosphooxybutanoate + NADH + H(+)</text>
        <dbReference type="Rhea" id="RHEA:18829"/>
        <dbReference type="ChEBI" id="CHEBI:15378"/>
        <dbReference type="ChEBI" id="CHEBI:57540"/>
        <dbReference type="ChEBI" id="CHEBI:57945"/>
        <dbReference type="ChEBI" id="CHEBI:58538"/>
        <dbReference type="ChEBI" id="CHEBI:58766"/>
        <dbReference type="EC" id="1.1.1.290"/>
    </reaction>
</comment>
<evidence type="ECO:0000259" key="7">
    <source>
        <dbReference type="Pfam" id="PF02826"/>
    </source>
</evidence>
<gene>
    <name evidence="5 8" type="primary">pdxB</name>
    <name evidence="8" type="ORF">EZMO1_3291</name>
</gene>
<feature type="binding site" evidence="5">
    <location>
        <begin position="147"/>
        <end position="148"/>
    </location>
    <ligand>
        <name>NAD(+)</name>
        <dbReference type="ChEBI" id="CHEBI:57540"/>
    </ligand>
</feature>
<comment type="function">
    <text evidence="5">Catalyzes the oxidation of erythronate-4-phosphate to 3-hydroxy-2-oxo-4-phosphonooxybutanoate.</text>
</comment>
<dbReference type="GO" id="GO:0033711">
    <property type="term" value="F:4-phosphoerythronate dehydrogenase activity"/>
    <property type="evidence" value="ECO:0007669"/>
    <property type="project" value="UniProtKB-EC"/>
</dbReference>
<keyword evidence="1 5" id="KW-0963">Cytoplasm</keyword>
<dbReference type="EMBL" id="CP013251">
    <property type="protein sequence ID" value="AMO57290.1"/>
    <property type="molecule type" value="Genomic_DNA"/>
</dbReference>
<dbReference type="EC" id="1.1.1.290" evidence="5"/>
<organism evidence="8 9">
    <name type="scientific">Endozoicomonas montiporae CL-33</name>
    <dbReference type="NCBI Taxonomy" id="570277"/>
    <lineage>
        <taxon>Bacteria</taxon>
        <taxon>Pseudomonadati</taxon>
        <taxon>Pseudomonadota</taxon>
        <taxon>Gammaproteobacteria</taxon>
        <taxon>Oceanospirillales</taxon>
        <taxon>Endozoicomonadaceae</taxon>
        <taxon>Endozoicomonas</taxon>
    </lineage>
</organism>
<protein>
    <recommendedName>
        <fullName evidence="5">Erythronate-4-phosphate dehydrogenase</fullName>
        <ecNumber evidence="5">1.1.1.290</ecNumber>
    </recommendedName>
</protein>
<sequence>MDGFSVVMKSEASGQAASRPAIKIVADENIPLVRECFAGLGEVITLPGRSICADDLADADVLVSRSVTKVSRELVQNSRLKFVGTCTAGFDHVDVEALNELGIGFSSAPGCNARSVVEYVLCALDILAERDGYRITGRTVGIVGKGQVGGRLFRALQALGVNVIANDPFLEPEAGVELVGLNELIERCDVIGLHTPLTTTGSHPTHHLLGESQLLALKHGTVLINAGRGAVVDNRALLSVLKSRDDLSVVLDVWEHEPDVDPELLELVDIGTPHIAGYSLDGKITGTVMVYQALCRFLGLPARVSQRDLTPLPPLMKLDFTGTVDADQATSVAMRATYDIRRDDALMRRLLKMEPEARRLAFDFMRKNYSERREFSTLKIDARRSEQAVQERLAALGFHLPDE</sequence>
<dbReference type="InterPro" id="IPR006139">
    <property type="entry name" value="D-isomer_2_OHA_DH_cat_dom"/>
</dbReference>
<proteinExistence type="inferred from homology"/>
<dbReference type="Pfam" id="PF00389">
    <property type="entry name" value="2-Hacid_dh"/>
    <property type="match status" value="1"/>
</dbReference>
<dbReference type="CDD" id="cd12158">
    <property type="entry name" value="ErythrP_dh"/>
    <property type="match status" value="1"/>
</dbReference>
<dbReference type="Gene3D" id="3.40.50.720">
    <property type="entry name" value="NAD(P)-binding Rossmann-like Domain"/>
    <property type="match status" value="2"/>
</dbReference>
<evidence type="ECO:0000259" key="6">
    <source>
        <dbReference type="Pfam" id="PF00389"/>
    </source>
</evidence>
<feature type="binding site" evidence="5">
    <location>
        <position position="277"/>
    </location>
    <ligand>
        <name>NAD(+)</name>
        <dbReference type="ChEBI" id="CHEBI:57540"/>
    </ligand>
</feature>
<evidence type="ECO:0000256" key="5">
    <source>
        <dbReference type="HAMAP-Rule" id="MF_01825"/>
    </source>
</evidence>
<dbReference type="PATRIC" id="fig|570277.3.peg.3533"/>
<dbReference type="PANTHER" id="PTHR42938:SF9">
    <property type="entry name" value="FORMATE DEHYDROGENASE 1"/>
    <property type="match status" value="1"/>
</dbReference>
<feature type="active site" description="Proton donor" evidence="5">
    <location>
        <position position="274"/>
    </location>
</feature>
<comment type="similarity">
    <text evidence="5">Belongs to the D-isomer specific 2-hydroxyacid dehydrogenase family. PdxB subfamily.</text>
</comment>
<dbReference type="NCBIfam" id="NF001309">
    <property type="entry name" value="PRK00257.1"/>
    <property type="match status" value="1"/>
</dbReference>
<feature type="binding site" evidence="5">
    <location>
        <position position="252"/>
    </location>
    <ligand>
        <name>NAD(+)</name>
        <dbReference type="ChEBI" id="CHEBI:57540"/>
    </ligand>
</feature>
<comment type="subunit">
    <text evidence="5">Homodimer.</text>
</comment>
<dbReference type="SUPFAM" id="SSF51735">
    <property type="entry name" value="NAD(P)-binding Rossmann-fold domains"/>
    <property type="match status" value="1"/>
</dbReference>